<sequence>MIYALFAVVALFLAYMIIRTDRKREEVEEEGHMSIISHYIVMEIEDEKQFEESFQPLKDLSEKYSWFEPGHILCRVDQYGDHYEETWEGLLRNTSYNKEQEPYYLFFEHKIHAVTQTDLPWKALVFETASLEEAKQFVSGYGRLK</sequence>
<evidence type="ECO:0000313" key="2">
    <source>
        <dbReference type="Proteomes" id="UP000642571"/>
    </source>
</evidence>
<reference evidence="2" key="1">
    <citation type="journal article" date="2019" name="Int. J. Syst. Evol. Microbiol.">
        <title>The Global Catalogue of Microorganisms (GCM) 10K type strain sequencing project: providing services to taxonomists for standard genome sequencing and annotation.</title>
        <authorList>
            <consortium name="The Broad Institute Genomics Platform"/>
            <consortium name="The Broad Institute Genome Sequencing Center for Infectious Disease"/>
            <person name="Wu L."/>
            <person name="Ma J."/>
        </authorList>
    </citation>
    <scope>NUCLEOTIDE SEQUENCE [LARGE SCALE GENOMIC DNA]</scope>
    <source>
        <strain evidence="2">CGMCC 1.15353</strain>
    </source>
</reference>
<dbReference type="Proteomes" id="UP000642571">
    <property type="component" value="Unassembled WGS sequence"/>
</dbReference>
<dbReference type="EMBL" id="BMIN01000022">
    <property type="protein sequence ID" value="GGD26091.1"/>
    <property type="molecule type" value="Genomic_DNA"/>
</dbReference>
<gene>
    <name evidence="1" type="ORF">GCM10011389_37020</name>
</gene>
<accession>A0ABQ1QHH1</accession>
<evidence type="ECO:0000313" key="1">
    <source>
        <dbReference type="EMBL" id="GGD26091.1"/>
    </source>
</evidence>
<dbReference type="RefSeq" id="WP_188655858.1">
    <property type="nucleotide sequence ID" value="NZ_BMIN01000022.1"/>
</dbReference>
<keyword evidence="2" id="KW-1185">Reference proteome</keyword>
<name>A0ABQ1QHH1_9BACI</name>
<protein>
    <submittedName>
        <fullName evidence="1">Uncharacterized protein</fullName>
    </submittedName>
</protein>
<proteinExistence type="predicted"/>
<comment type="caution">
    <text evidence="1">The sequence shown here is derived from an EMBL/GenBank/DDBJ whole genome shotgun (WGS) entry which is preliminary data.</text>
</comment>
<organism evidence="1 2">
    <name type="scientific">Pontibacillus salipaludis</name>
    <dbReference type="NCBI Taxonomy" id="1697394"/>
    <lineage>
        <taxon>Bacteria</taxon>
        <taxon>Bacillati</taxon>
        <taxon>Bacillota</taxon>
        <taxon>Bacilli</taxon>
        <taxon>Bacillales</taxon>
        <taxon>Bacillaceae</taxon>
        <taxon>Pontibacillus</taxon>
    </lineage>
</organism>